<feature type="transmembrane region" description="Helical" evidence="8">
    <location>
        <begin position="313"/>
        <end position="335"/>
    </location>
</feature>
<dbReference type="InterPro" id="IPR050360">
    <property type="entry name" value="MFS_Sugar_Transporters"/>
</dbReference>
<evidence type="ECO:0000256" key="2">
    <source>
        <dbReference type="ARBA" id="ARBA00010992"/>
    </source>
</evidence>
<feature type="transmembrane region" description="Helical" evidence="8">
    <location>
        <begin position="12"/>
        <end position="30"/>
    </location>
</feature>
<reference evidence="10" key="1">
    <citation type="submission" date="2020-04" db="EMBL/GenBank/DDBJ databases">
        <title>Genome Assembly and Annotation of Botryosphaeria dothidea sdau 11-99, a Latent Pathogen of Apple Fruit Ring Rot in China.</title>
        <authorList>
            <person name="Yu C."/>
            <person name="Diao Y."/>
            <person name="Lu Q."/>
            <person name="Zhao J."/>
            <person name="Cui S."/>
            <person name="Peng C."/>
            <person name="He B."/>
            <person name="Liu H."/>
        </authorList>
    </citation>
    <scope>NUCLEOTIDE SEQUENCE [LARGE SCALE GENOMIC DNA]</scope>
    <source>
        <strain evidence="10">Sdau11-99</strain>
    </source>
</reference>
<evidence type="ECO:0000256" key="5">
    <source>
        <dbReference type="ARBA" id="ARBA00022989"/>
    </source>
</evidence>
<dbReference type="NCBIfam" id="TIGR00879">
    <property type="entry name" value="SP"/>
    <property type="match status" value="1"/>
</dbReference>
<comment type="similarity">
    <text evidence="2 7">Belongs to the major facilitator superfamily. Sugar transporter (TC 2.A.1.1) family.</text>
</comment>
<proteinExistence type="inferred from homology"/>
<dbReference type="PANTHER" id="PTHR48022">
    <property type="entry name" value="PLASTIDIC GLUCOSE TRANSPORTER 4"/>
    <property type="match status" value="1"/>
</dbReference>
<evidence type="ECO:0000256" key="8">
    <source>
        <dbReference type="SAM" id="Phobius"/>
    </source>
</evidence>
<protein>
    <submittedName>
        <fullName evidence="10">General substrate transporter</fullName>
    </submittedName>
</protein>
<dbReference type="InterPro" id="IPR005829">
    <property type="entry name" value="Sugar_transporter_CS"/>
</dbReference>
<name>A0A8H4IZY2_9PEZI</name>
<dbReference type="AlphaFoldDB" id="A0A8H4IZY2"/>
<dbReference type="Proteomes" id="UP000572817">
    <property type="component" value="Unassembled WGS sequence"/>
</dbReference>
<dbReference type="PROSITE" id="PS50850">
    <property type="entry name" value="MFS"/>
    <property type="match status" value="1"/>
</dbReference>
<evidence type="ECO:0000259" key="9">
    <source>
        <dbReference type="PROSITE" id="PS50850"/>
    </source>
</evidence>
<evidence type="ECO:0000256" key="7">
    <source>
        <dbReference type="RuleBase" id="RU003346"/>
    </source>
</evidence>
<dbReference type="PANTHER" id="PTHR48022:SF45">
    <property type="entry name" value="MAJOR FACILITATOR SUPERFAMILY (MFS) PROFILE DOMAIN-CONTAINING PROTEIN-RELATED"/>
    <property type="match status" value="1"/>
</dbReference>
<dbReference type="OrthoDB" id="6612291at2759"/>
<dbReference type="GO" id="GO:0005351">
    <property type="term" value="F:carbohydrate:proton symporter activity"/>
    <property type="evidence" value="ECO:0007669"/>
    <property type="project" value="TreeGrafter"/>
</dbReference>
<dbReference type="SUPFAM" id="SSF103473">
    <property type="entry name" value="MFS general substrate transporter"/>
    <property type="match status" value="1"/>
</dbReference>
<feature type="transmembrane region" description="Helical" evidence="8">
    <location>
        <begin position="67"/>
        <end position="87"/>
    </location>
</feature>
<keyword evidence="4 8" id="KW-0812">Transmembrane</keyword>
<feature type="transmembrane region" description="Helical" evidence="8">
    <location>
        <begin position="99"/>
        <end position="117"/>
    </location>
</feature>
<dbReference type="InterPro" id="IPR005828">
    <property type="entry name" value="MFS_sugar_transport-like"/>
</dbReference>
<dbReference type="EMBL" id="WWBZ02000014">
    <property type="protein sequence ID" value="KAF4310500.1"/>
    <property type="molecule type" value="Genomic_DNA"/>
</dbReference>
<organism evidence="10 11">
    <name type="scientific">Botryosphaeria dothidea</name>
    <dbReference type="NCBI Taxonomy" id="55169"/>
    <lineage>
        <taxon>Eukaryota</taxon>
        <taxon>Fungi</taxon>
        <taxon>Dikarya</taxon>
        <taxon>Ascomycota</taxon>
        <taxon>Pezizomycotina</taxon>
        <taxon>Dothideomycetes</taxon>
        <taxon>Dothideomycetes incertae sedis</taxon>
        <taxon>Botryosphaeriales</taxon>
        <taxon>Botryosphaeriaceae</taxon>
        <taxon>Botryosphaeria</taxon>
    </lineage>
</organism>
<evidence type="ECO:0000256" key="3">
    <source>
        <dbReference type="ARBA" id="ARBA00022448"/>
    </source>
</evidence>
<sequence>MSSSPLFTGQSLATVRICLMVAPAFLLFGYNQSNLGGVVGFDSFTDRWPLLDTANTKGALKTQNSRIQATVVAIYTLGCLVRALSTISVANWLGRRRSLAVYAGITCIGLVLQASAFSLGQLIVGRIASGIGVGGVNSIVPVWQSETTNPKSRGKNVIVSGTFVASGIALAAWVNFGLSYDQSSSLCWRLSLAMPHLFAIPLLFTPFLFPESPRWLVQRGDLDSAKRAFAVIKGTSPEDDEVVAAVEQIRLSVGDASEKRAPFLKLLRDTHQRNAFRVALAFFVNFAAQMTGANAVTYYAATIFRESLGFAPHSASLLAACVLTWKIFAAVFAFLSVDRVGRRPLLIFSAAGMSVSIVGLAACVSQIDVSRGAGDVAVFFLFLFMAFFPLGFLGANFLYAAEISTQELRVHLSAIGVGTHWLCNFVVAEITPICFAEIGYRTYIIFAVIGAFVAPAIYFFFPRRTLRQKL</sequence>
<feature type="transmembrane region" description="Helical" evidence="8">
    <location>
        <begin position="275"/>
        <end position="301"/>
    </location>
</feature>
<accession>A0A8H4IZY2</accession>
<keyword evidence="11" id="KW-1185">Reference proteome</keyword>
<feature type="transmembrane region" description="Helical" evidence="8">
    <location>
        <begin position="440"/>
        <end position="461"/>
    </location>
</feature>
<keyword evidence="5 8" id="KW-1133">Transmembrane helix</keyword>
<dbReference type="Gene3D" id="1.20.1250.20">
    <property type="entry name" value="MFS general substrate transporter like domains"/>
    <property type="match status" value="1"/>
</dbReference>
<dbReference type="GO" id="GO:0016020">
    <property type="term" value="C:membrane"/>
    <property type="evidence" value="ECO:0007669"/>
    <property type="project" value="UniProtKB-SubCell"/>
</dbReference>
<dbReference type="InterPro" id="IPR020846">
    <property type="entry name" value="MFS_dom"/>
</dbReference>
<dbReference type="Pfam" id="PF00083">
    <property type="entry name" value="Sugar_tr"/>
    <property type="match status" value="1"/>
</dbReference>
<feature type="transmembrane region" description="Helical" evidence="8">
    <location>
        <begin position="408"/>
        <end position="428"/>
    </location>
</feature>
<feature type="transmembrane region" description="Helical" evidence="8">
    <location>
        <begin position="379"/>
        <end position="401"/>
    </location>
</feature>
<feature type="transmembrane region" description="Helical" evidence="8">
    <location>
        <begin position="156"/>
        <end position="176"/>
    </location>
</feature>
<evidence type="ECO:0000313" key="10">
    <source>
        <dbReference type="EMBL" id="KAF4310500.1"/>
    </source>
</evidence>
<comment type="subcellular location">
    <subcellularLocation>
        <location evidence="1">Membrane</location>
        <topology evidence="1">Multi-pass membrane protein</topology>
    </subcellularLocation>
</comment>
<comment type="caution">
    <text evidence="10">The sequence shown here is derived from an EMBL/GenBank/DDBJ whole genome shotgun (WGS) entry which is preliminary data.</text>
</comment>
<keyword evidence="3 7" id="KW-0813">Transport</keyword>
<evidence type="ECO:0000256" key="1">
    <source>
        <dbReference type="ARBA" id="ARBA00004141"/>
    </source>
</evidence>
<evidence type="ECO:0000256" key="6">
    <source>
        <dbReference type="ARBA" id="ARBA00023136"/>
    </source>
</evidence>
<keyword evidence="6 8" id="KW-0472">Membrane</keyword>
<feature type="transmembrane region" description="Helical" evidence="8">
    <location>
        <begin position="188"/>
        <end position="209"/>
    </location>
</feature>
<feature type="transmembrane region" description="Helical" evidence="8">
    <location>
        <begin position="123"/>
        <end position="144"/>
    </location>
</feature>
<gene>
    <name evidence="10" type="ORF">GTA08_BOTSDO13835</name>
</gene>
<dbReference type="PRINTS" id="PR00171">
    <property type="entry name" value="SUGRTRNSPORT"/>
</dbReference>
<feature type="transmembrane region" description="Helical" evidence="8">
    <location>
        <begin position="347"/>
        <end position="367"/>
    </location>
</feature>
<feature type="domain" description="Major facilitator superfamily (MFS) profile" evidence="9">
    <location>
        <begin position="17"/>
        <end position="465"/>
    </location>
</feature>
<evidence type="ECO:0000313" key="11">
    <source>
        <dbReference type="Proteomes" id="UP000572817"/>
    </source>
</evidence>
<dbReference type="InterPro" id="IPR003663">
    <property type="entry name" value="Sugar/inositol_transpt"/>
</dbReference>
<evidence type="ECO:0000256" key="4">
    <source>
        <dbReference type="ARBA" id="ARBA00022692"/>
    </source>
</evidence>
<dbReference type="PROSITE" id="PS00216">
    <property type="entry name" value="SUGAR_TRANSPORT_1"/>
    <property type="match status" value="1"/>
</dbReference>
<dbReference type="InterPro" id="IPR036259">
    <property type="entry name" value="MFS_trans_sf"/>
</dbReference>